<dbReference type="RefSeq" id="WP_353931273.1">
    <property type="nucleotide sequence ID" value="NZ_CP150886.1"/>
</dbReference>
<dbReference type="NCBIfam" id="NF038167">
    <property type="entry name" value="cyan_ocin_like"/>
    <property type="match status" value="1"/>
</dbReference>
<sequence>MSYITIPLLTDLSEQQQEIITGATDFELAGSNFANRIVMLRGLTSSGPNGSFASSFGQSSEVNTAAQDFLGLGALSIPNFPALGQAPILNGLPSLPRLGLRSLGNLINQDT</sequence>
<proteinExistence type="predicted"/>
<accession>A0ABZ2UVH2</accession>
<gene>
    <name evidence="1" type="ORF">WJM97_01310</name>
</gene>
<evidence type="ECO:0000313" key="1">
    <source>
        <dbReference type="EMBL" id="WZB88365.1"/>
    </source>
</evidence>
<dbReference type="InterPro" id="IPR049891">
    <property type="entry name" value="CTB"/>
</dbReference>
<dbReference type="EMBL" id="CP150886">
    <property type="protein sequence ID" value="WZB88365.1"/>
    <property type="molecule type" value="Genomic_DNA"/>
</dbReference>
<name>A0ABZ2UVH2_9CYAN</name>
<keyword evidence="2" id="KW-1185">Reference proteome</keyword>
<organism evidence="1 2">
    <name type="scientific">Okeanomitos corallinicola TIOX110</name>
    <dbReference type="NCBI Taxonomy" id="3133117"/>
    <lineage>
        <taxon>Bacteria</taxon>
        <taxon>Bacillati</taxon>
        <taxon>Cyanobacteriota</taxon>
        <taxon>Cyanophyceae</taxon>
        <taxon>Nostocales</taxon>
        <taxon>Aphanizomenonaceae</taxon>
        <taxon>Okeanomitos</taxon>
    </lineage>
</organism>
<reference evidence="1 2" key="1">
    <citation type="submission" date="2024-04" db="EMBL/GenBank/DDBJ databases">
        <title>Okeanomitos corallinicola gen. &amp; sp. nov. (Nostocales, Cyanobacteria), a new toxic marine heterocyst-forming cyanobacterium from a coral reef.</title>
        <authorList>
            <person name="Li H."/>
            <person name="Li R."/>
            <person name="Kang J."/>
            <person name="Hii K.S."/>
            <person name="Mohamed H.F."/>
            <person name="Xu X."/>
            <person name="Luo Z."/>
        </authorList>
    </citation>
    <scope>NUCLEOTIDE SEQUENCE [LARGE SCALE GENOMIC DNA]</scope>
    <source>
        <strain evidence="1 2">TIOX110</strain>
    </source>
</reference>
<dbReference type="Proteomes" id="UP001483337">
    <property type="component" value="Chromosome"/>
</dbReference>
<protein>
    <submittedName>
        <fullName evidence="1">CTB family bacteriocin</fullName>
    </submittedName>
</protein>
<evidence type="ECO:0000313" key="2">
    <source>
        <dbReference type="Proteomes" id="UP001483337"/>
    </source>
</evidence>